<proteinExistence type="predicted"/>
<dbReference type="EMBL" id="KZ825062">
    <property type="protein sequence ID" value="RAH57697.1"/>
    <property type="molecule type" value="Genomic_DNA"/>
</dbReference>
<gene>
    <name evidence="1" type="ORF">BO85DRAFT_488409</name>
</gene>
<evidence type="ECO:0000313" key="2">
    <source>
        <dbReference type="Proteomes" id="UP000249526"/>
    </source>
</evidence>
<dbReference type="RefSeq" id="XP_025515619.1">
    <property type="nucleotide sequence ID" value="XM_025663529.1"/>
</dbReference>
<dbReference type="GeneID" id="37166931"/>
<evidence type="ECO:0000313" key="1">
    <source>
        <dbReference type="EMBL" id="RAH57697.1"/>
    </source>
</evidence>
<sequence length="58" mass="6443">MVGILTRATIRQANVNREHWNCSMSDEISQPVGFTEGLWKSLGVGDKAGKAVTEGWFY</sequence>
<name>A0A8G1VMN2_9EURO</name>
<protein>
    <submittedName>
        <fullName evidence="1">Uncharacterized protein</fullName>
    </submittedName>
</protein>
<organism evidence="1 2">
    <name type="scientific">Aspergillus piperis CBS 112811</name>
    <dbReference type="NCBI Taxonomy" id="1448313"/>
    <lineage>
        <taxon>Eukaryota</taxon>
        <taxon>Fungi</taxon>
        <taxon>Dikarya</taxon>
        <taxon>Ascomycota</taxon>
        <taxon>Pezizomycotina</taxon>
        <taxon>Eurotiomycetes</taxon>
        <taxon>Eurotiomycetidae</taxon>
        <taxon>Eurotiales</taxon>
        <taxon>Aspergillaceae</taxon>
        <taxon>Aspergillus</taxon>
        <taxon>Aspergillus subgen. Circumdati</taxon>
    </lineage>
</organism>
<dbReference type="AlphaFoldDB" id="A0A8G1VMN2"/>
<reference evidence="1 2" key="1">
    <citation type="submission" date="2018-02" db="EMBL/GenBank/DDBJ databases">
        <title>The genomes of Aspergillus section Nigri reveals drivers in fungal speciation.</title>
        <authorList>
            <consortium name="DOE Joint Genome Institute"/>
            <person name="Vesth T.C."/>
            <person name="Nybo J."/>
            <person name="Theobald S."/>
            <person name="Brandl J."/>
            <person name="Frisvad J.C."/>
            <person name="Nielsen K.F."/>
            <person name="Lyhne E.K."/>
            <person name="Kogle M.E."/>
            <person name="Kuo A."/>
            <person name="Riley R."/>
            <person name="Clum A."/>
            <person name="Nolan M."/>
            <person name="Lipzen A."/>
            <person name="Salamov A."/>
            <person name="Henrissat B."/>
            <person name="Wiebenga A."/>
            <person name="De vries R.P."/>
            <person name="Grigoriev I.V."/>
            <person name="Mortensen U.H."/>
            <person name="Andersen M.R."/>
            <person name="Baker S.E."/>
        </authorList>
    </citation>
    <scope>NUCLEOTIDE SEQUENCE [LARGE SCALE GENOMIC DNA]</scope>
    <source>
        <strain evidence="1 2">CBS 112811</strain>
    </source>
</reference>
<keyword evidence="2" id="KW-1185">Reference proteome</keyword>
<dbReference type="Proteomes" id="UP000249526">
    <property type="component" value="Unassembled WGS sequence"/>
</dbReference>
<accession>A0A8G1VMN2</accession>